<evidence type="ECO:0000256" key="1">
    <source>
        <dbReference type="SAM" id="MobiDB-lite"/>
    </source>
</evidence>
<organism evidence="2 3">
    <name type="scientific">Macrosiphum euphorbiae</name>
    <name type="common">potato aphid</name>
    <dbReference type="NCBI Taxonomy" id="13131"/>
    <lineage>
        <taxon>Eukaryota</taxon>
        <taxon>Metazoa</taxon>
        <taxon>Ecdysozoa</taxon>
        <taxon>Arthropoda</taxon>
        <taxon>Hexapoda</taxon>
        <taxon>Insecta</taxon>
        <taxon>Pterygota</taxon>
        <taxon>Neoptera</taxon>
        <taxon>Paraneoptera</taxon>
        <taxon>Hemiptera</taxon>
        <taxon>Sternorrhyncha</taxon>
        <taxon>Aphidomorpha</taxon>
        <taxon>Aphidoidea</taxon>
        <taxon>Aphididae</taxon>
        <taxon>Macrosiphini</taxon>
        <taxon>Macrosiphum</taxon>
    </lineage>
</organism>
<dbReference type="Proteomes" id="UP001160148">
    <property type="component" value="Unassembled WGS sequence"/>
</dbReference>
<feature type="compositionally biased region" description="Polar residues" evidence="1">
    <location>
        <begin position="101"/>
        <end position="114"/>
    </location>
</feature>
<proteinExistence type="predicted"/>
<protein>
    <submittedName>
        <fullName evidence="2">Uncharacterized protein</fullName>
    </submittedName>
</protein>
<evidence type="ECO:0000313" key="2">
    <source>
        <dbReference type="EMBL" id="CAI6346474.1"/>
    </source>
</evidence>
<feature type="region of interest" description="Disordered" evidence="1">
    <location>
        <begin position="100"/>
        <end position="122"/>
    </location>
</feature>
<comment type="caution">
    <text evidence="2">The sequence shown here is derived from an EMBL/GenBank/DDBJ whole genome shotgun (WGS) entry which is preliminary data.</text>
</comment>
<accession>A0AAV0VS98</accession>
<keyword evidence="3" id="KW-1185">Reference proteome</keyword>
<sequence length="222" mass="25603">MILTQTVTVALFSNNDFENENINDKILAKITCYCGTSSQVFKTVSHGHTKKRWILRNYFRHLNKYFLNNDLKPKKVKGKLVSNTSSINSIQHYISLVQCPDDNSNSKTPSTSIQENKELSSMKNAAETTGSLDISKWKNPKYSLSNRDKRRYEKSLLLDDKKQIMITDFYEIVDCVKAVIVKSTIIKDSLGDLKKNSKADEQFLIHFWPHQLKQLHNILKTT</sequence>
<evidence type="ECO:0000313" key="3">
    <source>
        <dbReference type="Proteomes" id="UP001160148"/>
    </source>
</evidence>
<reference evidence="2 3" key="1">
    <citation type="submission" date="2023-01" db="EMBL/GenBank/DDBJ databases">
        <authorList>
            <person name="Whitehead M."/>
        </authorList>
    </citation>
    <scope>NUCLEOTIDE SEQUENCE [LARGE SCALE GENOMIC DNA]</scope>
</reference>
<dbReference type="EMBL" id="CARXXK010000001">
    <property type="protein sequence ID" value="CAI6346474.1"/>
    <property type="molecule type" value="Genomic_DNA"/>
</dbReference>
<dbReference type="AlphaFoldDB" id="A0AAV0VS98"/>
<gene>
    <name evidence="2" type="ORF">MEUPH1_LOCUS3383</name>
</gene>
<name>A0AAV0VS98_9HEMI</name>